<sequence length="129" mass="14660">MAITIGIYRHQYYLHGDVAKYCQESSITSELRSKWFQQILEAVVFFIDDNSDLRLGDFNSSQCPGHISPHCLPQDYELPNTETSDIFALESTLYEQVAGKAPYSELSRPKSDDLDIIKSSNLKTTYGRS</sequence>
<dbReference type="SUPFAM" id="SSF56112">
    <property type="entry name" value="Protein kinase-like (PK-like)"/>
    <property type="match status" value="1"/>
</dbReference>
<evidence type="ECO:0000313" key="2">
    <source>
        <dbReference type="Proteomes" id="UP000030686"/>
    </source>
</evidence>
<protein>
    <submittedName>
        <fullName evidence="1">Uncharacterized protein</fullName>
    </submittedName>
</protein>
<dbReference type="AlphaFoldDB" id="W6QJ48"/>
<dbReference type="InterPro" id="IPR011009">
    <property type="entry name" value="Kinase-like_dom_sf"/>
</dbReference>
<reference evidence="1" key="1">
    <citation type="journal article" date="2014" name="Nat. Commun.">
        <title>Multiple recent horizontal transfers of a large genomic region in cheese making fungi.</title>
        <authorList>
            <person name="Cheeseman K."/>
            <person name="Ropars J."/>
            <person name="Renault P."/>
            <person name="Dupont J."/>
            <person name="Gouzy J."/>
            <person name="Branca A."/>
            <person name="Abraham A.L."/>
            <person name="Ceppi M."/>
            <person name="Conseiller E."/>
            <person name="Debuchy R."/>
            <person name="Malagnac F."/>
            <person name="Goarin A."/>
            <person name="Silar P."/>
            <person name="Lacoste S."/>
            <person name="Sallet E."/>
            <person name="Bensimon A."/>
            <person name="Giraud T."/>
            <person name="Brygoo Y."/>
        </authorList>
    </citation>
    <scope>NUCLEOTIDE SEQUENCE [LARGE SCALE GENOMIC DNA]</scope>
    <source>
        <strain evidence="1">FM164</strain>
    </source>
</reference>
<proteinExistence type="predicted"/>
<name>W6QJ48_PENRF</name>
<organism evidence="1 2">
    <name type="scientific">Penicillium roqueforti (strain FM164)</name>
    <dbReference type="NCBI Taxonomy" id="1365484"/>
    <lineage>
        <taxon>Eukaryota</taxon>
        <taxon>Fungi</taxon>
        <taxon>Dikarya</taxon>
        <taxon>Ascomycota</taxon>
        <taxon>Pezizomycotina</taxon>
        <taxon>Eurotiomycetes</taxon>
        <taxon>Eurotiomycetidae</taxon>
        <taxon>Eurotiales</taxon>
        <taxon>Aspergillaceae</taxon>
        <taxon>Penicillium</taxon>
    </lineage>
</organism>
<dbReference type="OrthoDB" id="1668230at2759"/>
<dbReference type="EMBL" id="HG792019">
    <property type="protein sequence ID" value="CDM36435.1"/>
    <property type="molecule type" value="Genomic_DNA"/>
</dbReference>
<accession>W6QJ48</accession>
<keyword evidence="2" id="KW-1185">Reference proteome</keyword>
<gene>
    <name evidence="1" type="ORF">PROQFM164_S05g000268</name>
</gene>
<dbReference type="STRING" id="1365484.W6QJ48"/>
<evidence type="ECO:0000313" key="1">
    <source>
        <dbReference type="EMBL" id="CDM36435.1"/>
    </source>
</evidence>
<dbReference type="Proteomes" id="UP000030686">
    <property type="component" value="Unassembled WGS sequence"/>
</dbReference>